<keyword evidence="9" id="KW-1185">Reference proteome</keyword>
<evidence type="ECO:0000256" key="5">
    <source>
        <dbReference type="ARBA" id="ARBA00022989"/>
    </source>
</evidence>
<dbReference type="GO" id="GO:0016020">
    <property type="term" value="C:membrane"/>
    <property type="evidence" value="ECO:0007669"/>
    <property type="project" value="UniProtKB-SubCell"/>
</dbReference>
<feature type="transmembrane region" description="Helical" evidence="7">
    <location>
        <begin position="63"/>
        <end position="85"/>
    </location>
</feature>
<accession>A0A833VGE7</accession>
<evidence type="ECO:0000256" key="7">
    <source>
        <dbReference type="SAM" id="Phobius"/>
    </source>
</evidence>
<keyword evidence="3" id="KW-0813">Transport</keyword>
<feature type="transmembrane region" description="Helical" evidence="7">
    <location>
        <begin position="457"/>
        <end position="475"/>
    </location>
</feature>
<dbReference type="Proteomes" id="UP000623129">
    <property type="component" value="Unassembled WGS sequence"/>
</dbReference>
<feature type="transmembrane region" description="Helical" evidence="7">
    <location>
        <begin position="91"/>
        <end position="111"/>
    </location>
</feature>
<proteinExistence type="inferred from homology"/>
<feature type="transmembrane region" description="Helical" evidence="7">
    <location>
        <begin position="206"/>
        <end position="227"/>
    </location>
</feature>
<dbReference type="PANTHER" id="PTHR31645">
    <property type="entry name" value="OLIGOPEPTIDE TRANSPORTER YGL114W-RELATED"/>
    <property type="match status" value="1"/>
</dbReference>
<evidence type="ECO:0000256" key="6">
    <source>
        <dbReference type="ARBA" id="ARBA00023136"/>
    </source>
</evidence>
<comment type="similarity">
    <text evidence="2">Belongs to the YSL (TC 2.A.67.2) family.</text>
</comment>
<dbReference type="InterPro" id="IPR045035">
    <property type="entry name" value="YSL-like"/>
</dbReference>
<dbReference type="OrthoDB" id="2004495at2759"/>
<dbReference type="PANTHER" id="PTHR31645:SF76">
    <property type="entry name" value="METAL-NICOTIANAMINE TRANSPORTER YSL8-RELATED"/>
    <property type="match status" value="1"/>
</dbReference>
<comment type="subcellular location">
    <subcellularLocation>
        <location evidence="1">Membrane</location>
        <topology evidence="1">Multi-pass membrane protein</topology>
    </subcellularLocation>
</comment>
<feature type="transmembrane region" description="Helical" evidence="7">
    <location>
        <begin position="632"/>
        <end position="652"/>
    </location>
</feature>
<evidence type="ECO:0000256" key="2">
    <source>
        <dbReference type="ARBA" id="ARBA00010276"/>
    </source>
</evidence>
<protein>
    <submittedName>
        <fullName evidence="8">Putative metal-nicotianamine transporter YSL5</fullName>
    </submittedName>
</protein>
<evidence type="ECO:0000313" key="9">
    <source>
        <dbReference type="Proteomes" id="UP000623129"/>
    </source>
</evidence>
<comment type="caution">
    <text evidence="8">The sequence shown here is derived from an EMBL/GenBank/DDBJ whole genome shotgun (WGS) entry which is preliminary data.</text>
</comment>
<evidence type="ECO:0000256" key="3">
    <source>
        <dbReference type="ARBA" id="ARBA00022448"/>
    </source>
</evidence>
<sequence length="661" mass="74403">MGISEDTKPNPQSDAYEGEEMVEVTGLRQRNRPNGFNGESDDQALTVEQAFESKPIPGWREQLTFRAFFVAFFLAVLFSVIVMKLSLTTGIIPSLNVAAGLLGFFFTRMWTVTLEKWGMLKQPFTRQENTVIQTAVVAAYGLAKQVKLLGKFFAGTFLWGFFQWFYTGGDDCGFVNFPTLGLKAYNNRFYFDFSPTYVGVGMICPYIVNISVLLGGILSWGLMWPLINNKKGEWYSASLPDSSLQGLQGYRVFISVALILGDGLYNFVKVLSHTFFALYKAWKIKSKLPITDSDGNVVSAETISFDDKRRTELFLKDQIPKKFALGGYVCLAIISIVTLPYIFKPLKCEDTEPNPQSDTYEGEEMVEVTGLRQRNIPNSSNGESDDQTLTVEQVFESSLWPSYHRWFAWVFLRTDVDRGYREVGDAEAAFHEAGEHGGSDCRGCGVWVGVQRKQVKLLGKFFVGTFLWGFFQWFYTGGDSCGFANFPTLGLKAYDNKFYFDFSPTYVGVGMICPHIVNISVLLGGILSWGLMWPLINNKKGEWYSASLPASSLDGLQGYRVFISIAMILGDGLYNFVKVLSHTLFVIYKVWKSKSKLPITDSDGNVVSSETVSFDDKRRTELFLNDQIPKKFALGGYVCVAIISIVTLPHIFESLKWYLYT</sequence>
<organism evidence="8 9">
    <name type="scientific">Carex littledalei</name>
    <dbReference type="NCBI Taxonomy" id="544730"/>
    <lineage>
        <taxon>Eukaryota</taxon>
        <taxon>Viridiplantae</taxon>
        <taxon>Streptophyta</taxon>
        <taxon>Embryophyta</taxon>
        <taxon>Tracheophyta</taxon>
        <taxon>Spermatophyta</taxon>
        <taxon>Magnoliopsida</taxon>
        <taxon>Liliopsida</taxon>
        <taxon>Poales</taxon>
        <taxon>Cyperaceae</taxon>
        <taxon>Cyperoideae</taxon>
        <taxon>Cariceae</taxon>
        <taxon>Carex</taxon>
        <taxon>Carex subgen. Euthyceras</taxon>
    </lineage>
</organism>
<keyword evidence="4 7" id="KW-0812">Transmembrane</keyword>
<feature type="transmembrane region" description="Helical" evidence="7">
    <location>
        <begin position="248"/>
        <end position="268"/>
    </location>
</feature>
<reference evidence="8" key="1">
    <citation type="submission" date="2020-01" db="EMBL/GenBank/DDBJ databases">
        <title>Genome sequence of Kobresia littledalei, the first chromosome-level genome in the family Cyperaceae.</title>
        <authorList>
            <person name="Qu G."/>
        </authorList>
    </citation>
    <scope>NUCLEOTIDE SEQUENCE</scope>
    <source>
        <strain evidence="8">C.B.Clarke</strain>
        <tissue evidence="8">Leaf</tissue>
    </source>
</reference>
<evidence type="ECO:0000256" key="4">
    <source>
        <dbReference type="ARBA" id="ARBA00022692"/>
    </source>
</evidence>
<name>A0A833VGE7_9POAL</name>
<evidence type="ECO:0000256" key="1">
    <source>
        <dbReference type="ARBA" id="ARBA00004141"/>
    </source>
</evidence>
<keyword evidence="5 7" id="KW-1133">Transmembrane helix</keyword>
<feature type="transmembrane region" description="Helical" evidence="7">
    <location>
        <begin position="323"/>
        <end position="343"/>
    </location>
</feature>
<feature type="transmembrane region" description="Helical" evidence="7">
    <location>
        <begin position="148"/>
        <end position="166"/>
    </location>
</feature>
<dbReference type="Pfam" id="PF03169">
    <property type="entry name" value="OPT"/>
    <property type="match status" value="3"/>
</dbReference>
<dbReference type="EMBL" id="SWLB01000025">
    <property type="protein sequence ID" value="KAF3322303.1"/>
    <property type="molecule type" value="Genomic_DNA"/>
</dbReference>
<feature type="transmembrane region" description="Helical" evidence="7">
    <location>
        <begin position="506"/>
        <end position="531"/>
    </location>
</feature>
<keyword evidence="6 7" id="KW-0472">Membrane</keyword>
<gene>
    <name evidence="8" type="ORF">FCM35_KLT13444</name>
</gene>
<dbReference type="AlphaFoldDB" id="A0A833VGE7"/>
<dbReference type="InterPro" id="IPR004813">
    <property type="entry name" value="OPT"/>
</dbReference>
<dbReference type="GO" id="GO:0035673">
    <property type="term" value="F:oligopeptide transmembrane transporter activity"/>
    <property type="evidence" value="ECO:0007669"/>
    <property type="project" value="InterPro"/>
</dbReference>
<evidence type="ECO:0000313" key="8">
    <source>
        <dbReference type="EMBL" id="KAF3322303.1"/>
    </source>
</evidence>